<dbReference type="Pfam" id="PF03227">
    <property type="entry name" value="GILT"/>
    <property type="match status" value="1"/>
</dbReference>
<reference evidence="4" key="1">
    <citation type="submission" date="2021-03" db="EMBL/GenBank/DDBJ databases">
        <title>Chromosome level genome of the anhydrobiotic midge Polypedilum vanderplanki.</title>
        <authorList>
            <person name="Yoshida Y."/>
            <person name="Kikawada T."/>
            <person name="Gusev O."/>
        </authorList>
    </citation>
    <scope>NUCLEOTIDE SEQUENCE</scope>
    <source>
        <strain evidence="4">NIAS01</strain>
        <tissue evidence="4">Whole body or cell culture</tissue>
    </source>
</reference>
<evidence type="ECO:0000256" key="2">
    <source>
        <dbReference type="ARBA" id="ARBA00023180"/>
    </source>
</evidence>
<dbReference type="AlphaFoldDB" id="A0A9J6BEN7"/>
<organism evidence="4 5">
    <name type="scientific">Polypedilum vanderplanki</name>
    <name type="common">Sleeping chironomid midge</name>
    <dbReference type="NCBI Taxonomy" id="319348"/>
    <lineage>
        <taxon>Eukaryota</taxon>
        <taxon>Metazoa</taxon>
        <taxon>Ecdysozoa</taxon>
        <taxon>Arthropoda</taxon>
        <taxon>Hexapoda</taxon>
        <taxon>Insecta</taxon>
        <taxon>Pterygota</taxon>
        <taxon>Neoptera</taxon>
        <taxon>Endopterygota</taxon>
        <taxon>Diptera</taxon>
        <taxon>Nematocera</taxon>
        <taxon>Chironomoidea</taxon>
        <taxon>Chironomidae</taxon>
        <taxon>Chironominae</taxon>
        <taxon>Polypedilum</taxon>
        <taxon>Polypedilum</taxon>
    </lineage>
</organism>
<dbReference type="EMBL" id="JADBJN010000004">
    <property type="protein sequence ID" value="KAG5668072.1"/>
    <property type="molecule type" value="Genomic_DNA"/>
</dbReference>
<proteinExistence type="inferred from homology"/>
<dbReference type="Proteomes" id="UP001107558">
    <property type="component" value="Chromosome 4"/>
</dbReference>
<evidence type="ECO:0000313" key="5">
    <source>
        <dbReference type="Proteomes" id="UP001107558"/>
    </source>
</evidence>
<evidence type="ECO:0008006" key="6">
    <source>
        <dbReference type="Google" id="ProtNLM"/>
    </source>
</evidence>
<sequence>MTLKLITILLAFSGFSQAAKPLKIDVYLESLCPASKAFMQEQLKPNYDEIKNDVLLKFIPFGKSQSTTNSSGTFFDCQHGRYECETNMFQACSLNLIGDDQERQTQFMICTMETQPERFPCAEKAGLKIDDVKKCTEGEEGIKLQLENEKLTKPIINQSGHVPSIVFNGIWTEEDDDAAQENFLKIVQDKLKEDFVIKEWLLYRIYKFMGIIKMFKFLYF</sequence>
<keyword evidence="3" id="KW-0732">Signal</keyword>
<evidence type="ECO:0000256" key="3">
    <source>
        <dbReference type="SAM" id="SignalP"/>
    </source>
</evidence>
<dbReference type="SUPFAM" id="SSF52833">
    <property type="entry name" value="Thioredoxin-like"/>
    <property type="match status" value="1"/>
</dbReference>
<dbReference type="GO" id="GO:0016671">
    <property type="term" value="F:oxidoreductase activity, acting on a sulfur group of donors, disulfide as acceptor"/>
    <property type="evidence" value="ECO:0007669"/>
    <property type="project" value="InterPro"/>
</dbReference>
<dbReference type="OrthoDB" id="958254at2759"/>
<evidence type="ECO:0000313" key="4">
    <source>
        <dbReference type="EMBL" id="KAG5668072.1"/>
    </source>
</evidence>
<dbReference type="PANTHER" id="PTHR13234:SF68">
    <property type="entry name" value="GH19763P"/>
    <property type="match status" value="1"/>
</dbReference>
<comment type="similarity">
    <text evidence="1">Belongs to the GILT family.</text>
</comment>
<evidence type="ECO:0000256" key="1">
    <source>
        <dbReference type="ARBA" id="ARBA00005679"/>
    </source>
</evidence>
<dbReference type="PANTHER" id="PTHR13234">
    <property type="entry name" value="GAMMA-INTERFERON INDUCIBLE LYSOSOMAL THIOL REDUCTASE GILT"/>
    <property type="match status" value="1"/>
</dbReference>
<dbReference type="Gene3D" id="3.40.30.10">
    <property type="entry name" value="Glutaredoxin"/>
    <property type="match status" value="1"/>
</dbReference>
<dbReference type="InterPro" id="IPR036249">
    <property type="entry name" value="Thioredoxin-like_sf"/>
</dbReference>
<protein>
    <recommendedName>
        <fullName evidence="6">Gamma-interferon inducible lysosomal thiol reductase</fullName>
    </recommendedName>
</protein>
<name>A0A9J6BEN7_POLVA</name>
<comment type="caution">
    <text evidence="4">The sequence shown here is derived from an EMBL/GenBank/DDBJ whole genome shotgun (WGS) entry which is preliminary data.</text>
</comment>
<feature type="chain" id="PRO_5039915657" description="Gamma-interferon inducible lysosomal thiol reductase" evidence="3">
    <location>
        <begin position="19"/>
        <end position="220"/>
    </location>
</feature>
<accession>A0A9J6BEN7</accession>
<feature type="signal peptide" evidence="3">
    <location>
        <begin position="1"/>
        <end position="18"/>
    </location>
</feature>
<keyword evidence="5" id="KW-1185">Reference proteome</keyword>
<keyword evidence="2" id="KW-0325">Glycoprotein</keyword>
<gene>
    <name evidence="4" type="ORF">PVAND_016027</name>
</gene>
<dbReference type="InterPro" id="IPR004911">
    <property type="entry name" value="Interferon-induced_GILT"/>
</dbReference>